<proteinExistence type="predicted"/>
<sequence length="39" mass="4445">MIVFLPSKSLLKIEEELPLNKLNQVNPSILLIKVQISEL</sequence>
<dbReference type="KEGG" id="caby:Cabys_4164"/>
<gene>
    <name evidence="1" type="ORF">Cabys_4164</name>
</gene>
<name>A0A1J1CDW9_CALAY</name>
<protein>
    <submittedName>
        <fullName evidence="1">Uncharacterized protein</fullName>
    </submittedName>
</protein>
<dbReference type="EMBL" id="CP018099">
    <property type="protein sequence ID" value="APF20909.1"/>
    <property type="molecule type" value="Genomic_DNA"/>
</dbReference>
<organism evidence="1 2">
    <name type="scientific">Caldithrix abyssi DSM 13497</name>
    <dbReference type="NCBI Taxonomy" id="880073"/>
    <lineage>
        <taxon>Bacteria</taxon>
        <taxon>Pseudomonadati</taxon>
        <taxon>Calditrichota</taxon>
        <taxon>Calditrichia</taxon>
        <taxon>Calditrichales</taxon>
        <taxon>Calditrichaceae</taxon>
        <taxon>Caldithrix</taxon>
    </lineage>
</organism>
<dbReference type="AlphaFoldDB" id="A0A1J1CDW9"/>
<evidence type="ECO:0000313" key="2">
    <source>
        <dbReference type="Proteomes" id="UP000183868"/>
    </source>
</evidence>
<dbReference type="Proteomes" id="UP000183868">
    <property type="component" value="Chromosome"/>
</dbReference>
<accession>A0A1J1CDW9</accession>
<evidence type="ECO:0000313" key="1">
    <source>
        <dbReference type="EMBL" id="APF20909.1"/>
    </source>
</evidence>
<reference evidence="1 2" key="1">
    <citation type="submission" date="2016-11" db="EMBL/GenBank/DDBJ databases">
        <title>Genomic analysis of Caldithrix abyssi and proposal of a novel bacterial phylum Caldithrichaeota.</title>
        <authorList>
            <person name="Kublanov I."/>
            <person name="Sigalova O."/>
            <person name="Gavrilov S."/>
            <person name="Lebedinsky A."/>
            <person name="Ivanova N."/>
            <person name="Daum C."/>
            <person name="Reddy T."/>
            <person name="Klenk H.P."/>
            <person name="Goker M."/>
            <person name="Reva O."/>
            <person name="Miroshnichenko M."/>
            <person name="Kyprides N."/>
            <person name="Woyke T."/>
            <person name="Gelfand M."/>
        </authorList>
    </citation>
    <scope>NUCLEOTIDE SEQUENCE [LARGE SCALE GENOMIC DNA]</scope>
    <source>
        <strain evidence="1 2">LF13</strain>
    </source>
</reference>